<dbReference type="SUPFAM" id="SSF51905">
    <property type="entry name" value="FAD/NAD(P)-binding domain"/>
    <property type="match status" value="3"/>
</dbReference>
<evidence type="ECO:0000256" key="5">
    <source>
        <dbReference type="ARBA" id="ARBA00023002"/>
    </source>
</evidence>
<evidence type="ECO:0000256" key="1">
    <source>
        <dbReference type="ARBA" id="ARBA00009183"/>
    </source>
</evidence>
<dbReference type="InterPro" id="IPR050346">
    <property type="entry name" value="FMO-like"/>
</dbReference>
<evidence type="ECO:0000256" key="3">
    <source>
        <dbReference type="ARBA" id="ARBA00022827"/>
    </source>
</evidence>
<keyword evidence="4" id="KW-0521">NADP</keyword>
<dbReference type="Pfam" id="PF00743">
    <property type="entry name" value="FMO-like"/>
    <property type="match status" value="1"/>
</dbReference>
<dbReference type="GO" id="GO:0050660">
    <property type="term" value="F:flavin adenine dinucleotide binding"/>
    <property type="evidence" value="ECO:0007669"/>
    <property type="project" value="InterPro"/>
</dbReference>
<keyword evidence="7" id="KW-1185">Reference proteome</keyword>
<organism evidence="6 7">
    <name type="scientific">Polysphondylium violaceum</name>
    <dbReference type="NCBI Taxonomy" id="133409"/>
    <lineage>
        <taxon>Eukaryota</taxon>
        <taxon>Amoebozoa</taxon>
        <taxon>Evosea</taxon>
        <taxon>Eumycetozoa</taxon>
        <taxon>Dictyostelia</taxon>
        <taxon>Dictyosteliales</taxon>
        <taxon>Dictyosteliaceae</taxon>
        <taxon>Polysphondylium</taxon>
    </lineage>
</organism>
<dbReference type="PRINTS" id="PR00370">
    <property type="entry name" value="FMOXYGENASE"/>
</dbReference>
<name>A0A8J4UWB0_9MYCE</name>
<dbReference type="AlphaFoldDB" id="A0A8J4UWB0"/>
<dbReference type="PANTHER" id="PTHR23023">
    <property type="entry name" value="DIMETHYLANILINE MONOOXYGENASE"/>
    <property type="match status" value="1"/>
</dbReference>
<reference evidence="6" key="1">
    <citation type="submission" date="2020-01" db="EMBL/GenBank/DDBJ databases">
        <title>Development of genomics and gene disruption for Polysphondylium violaceum indicates a role for the polyketide synthase stlB in stalk morphogenesis.</title>
        <authorList>
            <person name="Narita B."/>
            <person name="Kawabe Y."/>
            <person name="Kin K."/>
            <person name="Saito T."/>
            <person name="Gibbs R."/>
            <person name="Kuspa A."/>
            <person name="Muzny D."/>
            <person name="Queller D."/>
            <person name="Richards S."/>
            <person name="Strassman J."/>
            <person name="Sucgang R."/>
            <person name="Worley K."/>
            <person name="Schaap P."/>
        </authorList>
    </citation>
    <scope>NUCLEOTIDE SEQUENCE</scope>
    <source>
        <strain evidence="6">QSvi11</strain>
    </source>
</reference>
<dbReference type="GO" id="GO:0050661">
    <property type="term" value="F:NADP binding"/>
    <property type="evidence" value="ECO:0007669"/>
    <property type="project" value="InterPro"/>
</dbReference>
<dbReference type="Gene3D" id="3.50.50.60">
    <property type="entry name" value="FAD/NAD(P)-binding domain"/>
    <property type="match status" value="4"/>
</dbReference>
<dbReference type="Proteomes" id="UP000695562">
    <property type="component" value="Unassembled WGS sequence"/>
</dbReference>
<sequence>MRVAIIGGGPGGLVSLKSCVEKGIDATLFEKEKSIGGVWAPCVGKTWNTLHTNTSFFSSMFSDFPWPKETELFPDQHAMYKYLNDYISHFKLGQYIKVSSGVNQVDRANDGKKWVLKWTDQQGTQVQDEFDYLIVATGVFSRPGKHDILGLDSFCSNGGQVLNISDYRDANLYRDKRVLVVGTSFSGAEAAGEIGVTSKYPVIQLINKPYYVMKKMTNGRPIDSYLFSREASDFVTKETDITKVLETIHGFYGMLSGQNENVESLVPDKSLPPYLTISNTYLDNIKNKNIDILLNKNCDGFDENGLLSFTNSAGQREKVKIDTIVFCDGYLCQVSFLPQEVKDKIRFVEQDKFLPLLLHKCVFAQDIPNIFFIGMYKGPSYGSMELQARWVSMIIAGQVPYPSEAEIKEGILEEEKIRQQRPRPQIPHPHHIPYCDYIARKMGVYPDETKLQEIYKTYPKLYKMLYNNLMNVACYRLWESIHIDPNSFDQIPCASAVSILESIEDRIYKS</sequence>
<dbReference type="InterPro" id="IPR020946">
    <property type="entry name" value="Flavin_mOase-like"/>
</dbReference>
<evidence type="ECO:0008006" key="8">
    <source>
        <dbReference type="Google" id="ProtNLM"/>
    </source>
</evidence>
<proteinExistence type="inferred from homology"/>
<dbReference type="GO" id="GO:0004499">
    <property type="term" value="F:N,N-dimethylaniline monooxygenase activity"/>
    <property type="evidence" value="ECO:0007669"/>
    <property type="project" value="InterPro"/>
</dbReference>
<dbReference type="InterPro" id="IPR036188">
    <property type="entry name" value="FAD/NAD-bd_sf"/>
</dbReference>
<dbReference type="PIRSF" id="PIRSF000332">
    <property type="entry name" value="FMO"/>
    <property type="match status" value="1"/>
</dbReference>
<protein>
    <recommendedName>
        <fullName evidence="8">Flavin-containing monooxygenase</fullName>
    </recommendedName>
</protein>
<dbReference type="InterPro" id="IPR000960">
    <property type="entry name" value="Flavin_mOase"/>
</dbReference>
<evidence type="ECO:0000313" key="7">
    <source>
        <dbReference type="Proteomes" id="UP000695562"/>
    </source>
</evidence>
<evidence type="ECO:0000256" key="4">
    <source>
        <dbReference type="ARBA" id="ARBA00022857"/>
    </source>
</evidence>
<evidence type="ECO:0000313" key="6">
    <source>
        <dbReference type="EMBL" id="KAF2069403.1"/>
    </source>
</evidence>
<evidence type="ECO:0000256" key="2">
    <source>
        <dbReference type="ARBA" id="ARBA00022630"/>
    </source>
</evidence>
<keyword evidence="2" id="KW-0285">Flavoprotein</keyword>
<comment type="caution">
    <text evidence="6">The sequence shown here is derived from an EMBL/GenBank/DDBJ whole genome shotgun (WGS) entry which is preliminary data.</text>
</comment>
<gene>
    <name evidence="6" type="ORF">CYY_009277</name>
</gene>
<comment type="similarity">
    <text evidence="1">Belongs to the FMO family.</text>
</comment>
<dbReference type="EMBL" id="AJWJ01000669">
    <property type="protein sequence ID" value="KAF2069403.1"/>
    <property type="molecule type" value="Genomic_DNA"/>
</dbReference>
<keyword evidence="3" id="KW-0274">FAD</keyword>
<dbReference type="OrthoDB" id="19682at2759"/>
<accession>A0A8J4UWB0</accession>
<keyword evidence="5" id="KW-0560">Oxidoreductase</keyword>